<accession>A0ACB9Z5K7</accession>
<reference evidence="1 2" key="1">
    <citation type="journal article" date="2022" name="New Phytol.">
        <title>Ecological generalism drives hyperdiversity of secondary metabolite gene clusters in xylarialean endophytes.</title>
        <authorList>
            <person name="Franco M.E.E."/>
            <person name="Wisecaver J.H."/>
            <person name="Arnold A.E."/>
            <person name="Ju Y.M."/>
            <person name="Slot J.C."/>
            <person name="Ahrendt S."/>
            <person name="Moore L.P."/>
            <person name="Eastman K.E."/>
            <person name="Scott K."/>
            <person name="Konkel Z."/>
            <person name="Mondo S.J."/>
            <person name="Kuo A."/>
            <person name="Hayes R.D."/>
            <person name="Haridas S."/>
            <person name="Andreopoulos B."/>
            <person name="Riley R."/>
            <person name="LaButti K."/>
            <person name="Pangilinan J."/>
            <person name="Lipzen A."/>
            <person name="Amirebrahimi M."/>
            <person name="Yan J."/>
            <person name="Adam C."/>
            <person name="Keymanesh K."/>
            <person name="Ng V."/>
            <person name="Louie K."/>
            <person name="Northen T."/>
            <person name="Drula E."/>
            <person name="Henrissat B."/>
            <person name="Hsieh H.M."/>
            <person name="Youens-Clark K."/>
            <person name="Lutzoni F."/>
            <person name="Miadlikowska J."/>
            <person name="Eastwood D.C."/>
            <person name="Hamelin R.C."/>
            <person name="Grigoriev I.V."/>
            <person name="U'Ren J.M."/>
        </authorList>
    </citation>
    <scope>NUCLEOTIDE SEQUENCE [LARGE SCALE GENOMIC DNA]</scope>
    <source>
        <strain evidence="1 2">CBS 119005</strain>
    </source>
</reference>
<comment type="caution">
    <text evidence="1">The sequence shown here is derived from an EMBL/GenBank/DDBJ whole genome shotgun (WGS) entry which is preliminary data.</text>
</comment>
<evidence type="ECO:0000313" key="2">
    <source>
        <dbReference type="Proteomes" id="UP001497700"/>
    </source>
</evidence>
<keyword evidence="2" id="KW-1185">Reference proteome</keyword>
<dbReference type="EMBL" id="MU393453">
    <property type="protein sequence ID" value="KAI4866888.1"/>
    <property type="molecule type" value="Genomic_DNA"/>
</dbReference>
<organism evidence="1 2">
    <name type="scientific">Hypoxylon rubiginosum</name>
    <dbReference type="NCBI Taxonomy" id="110542"/>
    <lineage>
        <taxon>Eukaryota</taxon>
        <taxon>Fungi</taxon>
        <taxon>Dikarya</taxon>
        <taxon>Ascomycota</taxon>
        <taxon>Pezizomycotina</taxon>
        <taxon>Sordariomycetes</taxon>
        <taxon>Xylariomycetidae</taxon>
        <taxon>Xylariales</taxon>
        <taxon>Hypoxylaceae</taxon>
        <taxon>Hypoxylon</taxon>
    </lineage>
</organism>
<protein>
    <submittedName>
        <fullName evidence="1">CAF1-domain-containing protein</fullName>
    </submittedName>
</protein>
<evidence type="ECO:0000313" key="1">
    <source>
        <dbReference type="EMBL" id="KAI4866888.1"/>
    </source>
</evidence>
<proteinExistence type="predicted"/>
<gene>
    <name evidence="1" type="ORF">F4820DRAFT_468488</name>
</gene>
<name>A0ACB9Z5K7_9PEZI</name>
<dbReference type="Proteomes" id="UP001497700">
    <property type="component" value="Unassembled WGS sequence"/>
</dbReference>
<sequence length="566" mass="64704">MEVNRGNFFWMLPHMLQEAETAQFVAIDIEMSGIASGYGHLTPIPDAYNKVKEAAEEYQVLQIGFTFIHYIEKTSEYTTRTFNCYVSPLFPKSHFNDALTRHLDRNFAVSARSYTFLRHHGFNFIQALDNGIHYLSRKEQRLAEEFCSFKDSENERIDPLTLDEETQHFYGEIREQIGAYVNSQNWGRPEVVIQNPYGKKLNGLQIRLIHQIVREEYPTCTAKRIPVGTMTGNISVTLLTPGAKVEAESRRQLNVDETKRLSGMQILLEALSGGSFADRIDQEWVHHGNGLVPVGADSWNEFNKTFNFHQCEANLKKNKPIIIGHNVFQDLAFIYHTFFEPLPPKIDDFLTTIHQLFPRIADTKFMHARGRHLMEQDRTLKELSDYFTRQKFPTIRHVSHPGDVAAGPHNAAYDSTITATLFLRQACNLFDTNKHLSEVQETYYTPERRDSPGGRDTTRSRPAATSRMRDPANPFTILDEEEADVVGALSKWNVLSPDESLSRGSTPMTSPTLPLPLPLPKRNWQVVRKVARPTKKTRSVPPWTDDFWEVYGNKTLIPGSGFVSLV</sequence>